<feature type="region of interest" description="Disordered" evidence="1">
    <location>
        <begin position="112"/>
        <end position="184"/>
    </location>
</feature>
<dbReference type="Proteomes" id="UP000762676">
    <property type="component" value="Unassembled WGS sequence"/>
</dbReference>
<name>A0AAV4JKY4_9GAST</name>
<reference evidence="2 3" key="1">
    <citation type="journal article" date="2021" name="Elife">
        <title>Chloroplast acquisition without the gene transfer in kleptoplastic sea slugs, Plakobranchus ocellatus.</title>
        <authorList>
            <person name="Maeda T."/>
            <person name="Takahashi S."/>
            <person name="Yoshida T."/>
            <person name="Shimamura S."/>
            <person name="Takaki Y."/>
            <person name="Nagai Y."/>
            <person name="Toyoda A."/>
            <person name="Suzuki Y."/>
            <person name="Arimoto A."/>
            <person name="Ishii H."/>
            <person name="Satoh N."/>
            <person name="Nishiyama T."/>
            <person name="Hasebe M."/>
            <person name="Maruyama T."/>
            <person name="Minagawa J."/>
            <person name="Obokata J."/>
            <person name="Shigenobu S."/>
        </authorList>
    </citation>
    <scope>NUCLEOTIDE SEQUENCE [LARGE SCALE GENOMIC DNA]</scope>
</reference>
<evidence type="ECO:0000313" key="2">
    <source>
        <dbReference type="EMBL" id="GFS21642.1"/>
    </source>
</evidence>
<sequence length="207" mass="24075">MLKTVLPHTNWNDRDLVRVHRTGPQTDSSYPRPVIARFQFHCDKVQVLRKRAELKSLGIGVSNDLTYNQRQELKKHKEKGHSAYYKNGLLHVDEEPTHKHNQNTDRLYSEVTASSSLNAERPTQVRHIARPHRRIEGATQHPERKESTRQQQQQENRRSTEPNKQNRRMGQSAIRSNLNQNSDNTDGTIALLIGELLKSFYNRDPKS</sequence>
<comment type="caution">
    <text evidence="2">The sequence shown here is derived from an EMBL/GenBank/DDBJ whole genome shotgun (WGS) entry which is preliminary data.</text>
</comment>
<evidence type="ECO:0000256" key="1">
    <source>
        <dbReference type="SAM" id="MobiDB-lite"/>
    </source>
</evidence>
<feature type="compositionally biased region" description="Polar residues" evidence="1">
    <location>
        <begin position="173"/>
        <end position="184"/>
    </location>
</feature>
<proteinExistence type="predicted"/>
<gene>
    <name evidence="2" type="ORF">ElyMa_003343800</name>
</gene>
<protein>
    <submittedName>
        <fullName evidence="2">Uncharacterized protein</fullName>
    </submittedName>
</protein>
<organism evidence="2 3">
    <name type="scientific">Elysia marginata</name>
    <dbReference type="NCBI Taxonomy" id="1093978"/>
    <lineage>
        <taxon>Eukaryota</taxon>
        <taxon>Metazoa</taxon>
        <taxon>Spiralia</taxon>
        <taxon>Lophotrochozoa</taxon>
        <taxon>Mollusca</taxon>
        <taxon>Gastropoda</taxon>
        <taxon>Heterobranchia</taxon>
        <taxon>Euthyneura</taxon>
        <taxon>Panpulmonata</taxon>
        <taxon>Sacoglossa</taxon>
        <taxon>Placobranchoidea</taxon>
        <taxon>Plakobranchidae</taxon>
        <taxon>Elysia</taxon>
    </lineage>
</organism>
<keyword evidence="3" id="KW-1185">Reference proteome</keyword>
<accession>A0AAV4JKY4</accession>
<dbReference type="AlphaFoldDB" id="A0AAV4JKY4"/>
<evidence type="ECO:0000313" key="3">
    <source>
        <dbReference type="Proteomes" id="UP000762676"/>
    </source>
</evidence>
<dbReference type="EMBL" id="BMAT01006890">
    <property type="protein sequence ID" value="GFS21642.1"/>
    <property type="molecule type" value="Genomic_DNA"/>
</dbReference>